<organism evidence="10">
    <name type="scientific">Oppiella nova</name>
    <dbReference type="NCBI Taxonomy" id="334625"/>
    <lineage>
        <taxon>Eukaryota</taxon>
        <taxon>Metazoa</taxon>
        <taxon>Ecdysozoa</taxon>
        <taxon>Arthropoda</taxon>
        <taxon>Chelicerata</taxon>
        <taxon>Arachnida</taxon>
        <taxon>Acari</taxon>
        <taxon>Acariformes</taxon>
        <taxon>Sarcoptiformes</taxon>
        <taxon>Oribatida</taxon>
        <taxon>Brachypylina</taxon>
        <taxon>Oppioidea</taxon>
        <taxon>Oppiidae</taxon>
        <taxon>Oppiella</taxon>
    </lineage>
</organism>
<evidence type="ECO:0000259" key="9">
    <source>
        <dbReference type="Pfam" id="PF01103"/>
    </source>
</evidence>
<dbReference type="FunFam" id="2.40.160.50:FF:000002">
    <property type="entry name" value="sorting and assembly machinery component 50 homolog"/>
    <property type="match status" value="1"/>
</dbReference>
<evidence type="ECO:0000256" key="7">
    <source>
        <dbReference type="ARBA" id="ARBA00023136"/>
    </source>
</evidence>
<keyword evidence="6" id="KW-0496">Mitochondrion</keyword>
<keyword evidence="3" id="KW-1134">Transmembrane beta strand</keyword>
<evidence type="ECO:0000256" key="6">
    <source>
        <dbReference type="ARBA" id="ARBA00023128"/>
    </source>
</evidence>
<keyword evidence="11" id="KW-1185">Reference proteome</keyword>
<feature type="region of interest" description="Disordered" evidence="8">
    <location>
        <begin position="1"/>
        <end position="32"/>
    </location>
</feature>
<evidence type="ECO:0000313" key="10">
    <source>
        <dbReference type="EMBL" id="CAD7658892.1"/>
    </source>
</evidence>
<feature type="compositionally biased region" description="Low complexity" evidence="8">
    <location>
        <begin position="13"/>
        <end position="32"/>
    </location>
</feature>
<dbReference type="OrthoDB" id="1724197at2759"/>
<evidence type="ECO:0000256" key="4">
    <source>
        <dbReference type="ARBA" id="ARBA00022692"/>
    </source>
</evidence>
<feature type="compositionally biased region" description="Polar residues" evidence="8">
    <location>
        <begin position="1"/>
        <end position="12"/>
    </location>
</feature>
<dbReference type="GO" id="GO:0033108">
    <property type="term" value="P:mitochondrial respiratory chain complex assembly"/>
    <property type="evidence" value="ECO:0007669"/>
    <property type="project" value="TreeGrafter"/>
</dbReference>
<dbReference type="InterPro" id="IPR000184">
    <property type="entry name" value="Bac_surfAg_D15"/>
</dbReference>
<dbReference type="GO" id="GO:0045040">
    <property type="term" value="P:protein insertion into mitochondrial outer membrane"/>
    <property type="evidence" value="ECO:0007669"/>
    <property type="project" value="TreeGrafter"/>
</dbReference>
<evidence type="ECO:0000256" key="1">
    <source>
        <dbReference type="ARBA" id="ARBA00004374"/>
    </source>
</evidence>
<proteinExistence type="inferred from homology"/>
<evidence type="ECO:0000256" key="5">
    <source>
        <dbReference type="ARBA" id="ARBA00022787"/>
    </source>
</evidence>
<keyword evidence="7" id="KW-0472">Membrane</keyword>
<accession>A0A7R9QUI9</accession>
<evidence type="ECO:0000313" key="11">
    <source>
        <dbReference type="Proteomes" id="UP000728032"/>
    </source>
</evidence>
<dbReference type="EMBL" id="OC930904">
    <property type="protein sequence ID" value="CAD7658892.1"/>
    <property type="molecule type" value="Genomic_DNA"/>
</dbReference>
<evidence type="ECO:0000256" key="8">
    <source>
        <dbReference type="SAM" id="MobiDB-lite"/>
    </source>
</evidence>
<dbReference type="Proteomes" id="UP000728032">
    <property type="component" value="Unassembled WGS sequence"/>
</dbReference>
<comment type="similarity">
    <text evidence="2">Belongs to the SAM50/omp85 family.</text>
</comment>
<evidence type="ECO:0000256" key="2">
    <source>
        <dbReference type="ARBA" id="ARBA00010913"/>
    </source>
</evidence>
<gene>
    <name evidence="10" type="ORF">ONB1V03_LOCUS15512</name>
</gene>
<dbReference type="GO" id="GO:0005741">
    <property type="term" value="C:mitochondrial outer membrane"/>
    <property type="evidence" value="ECO:0007669"/>
    <property type="project" value="UniProtKB-SubCell"/>
</dbReference>
<dbReference type="AlphaFoldDB" id="A0A7R9QUI9"/>
<sequence>MTGSSLDTTLADSVSSTGSSSAGSPKPSATASSGFPALNLDAFKTRVDVINIDGVGRTRNDILDPLVRPLFEANTFEEVVLRAHTVRRRLEELGAFKAINVFIDTSSGDNATRDGLEVTYSVVETRRVVGGVNTSIGNNNDGSVVLQLKCPNLFGRGELFQTEYEYGTKHTTGFQTSFAKPLVPWLWPQPRLTSTLFQSGFDAPWSGFRETDRGLHVDLSFKSRPSIAHSVRWEAVWRDISALTPSTAFAVREECGHSLKSSLKHILTWDQRDNPIVPSKGTLFRLQQECAGLLAGNVGFHKHELELQLNRPVPLLSDVVIQASLRAGIMKPLQKIDTVTCINDRFFIGGPLTLRGFNLHGVGPHSEGNALGATTYWNAGLHVYTPLPFRPGAGGFGDYFRAHLFANAGNIGDFAYTDDHYKNFNILLNRLRYSVGAGIVLSIGHMARFELNYCLPFGQQSGDQTSPGLQFGLGVSFVYLKMQI</sequence>
<evidence type="ECO:0000256" key="3">
    <source>
        <dbReference type="ARBA" id="ARBA00022452"/>
    </source>
</evidence>
<protein>
    <recommendedName>
        <fullName evidence="9">Bacterial surface antigen (D15) domain-containing protein</fullName>
    </recommendedName>
</protein>
<keyword evidence="5" id="KW-1000">Mitochondrion outer membrane</keyword>
<name>A0A7R9QUI9_9ACAR</name>
<dbReference type="Gene3D" id="2.40.160.50">
    <property type="entry name" value="membrane protein fhac: a member of the omp85/tpsb transporter family"/>
    <property type="match status" value="1"/>
</dbReference>
<dbReference type="InterPro" id="IPR039910">
    <property type="entry name" value="D15-like"/>
</dbReference>
<dbReference type="PANTHER" id="PTHR12815:SF18">
    <property type="entry name" value="SORTING AND ASSEMBLY MACHINERY COMPONENT 50 HOMOLOG"/>
    <property type="match status" value="1"/>
</dbReference>
<feature type="domain" description="Bacterial surface antigen (D15)" evidence="9">
    <location>
        <begin position="152"/>
        <end position="477"/>
    </location>
</feature>
<dbReference type="EMBL" id="CAJPVJ010016079">
    <property type="protein sequence ID" value="CAG2176078.1"/>
    <property type="molecule type" value="Genomic_DNA"/>
</dbReference>
<reference evidence="10" key="1">
    <citation type="submission" date="2020-11" db="EMBL/GenBank/DDBJ databases">
        <authorList>
            <person name="Tran Van P."/>
        </authorList>
    </citation>
    <scope>NUCLEOTIDE SEQUENCE</scope>
</reference>
<dbReference type="Pfam" id="PF01103">
    <property type="entry name" value="Omp85"/>
    <property type="match status" value="1"/>
</dbReference>
<comment type="subcellular location">
    <subcellularLocation>
        <location evidence="1">Mitochondrion outer membrane</location>
        <topology evidence="1">Multi-pass membrane protein</topology>
    </subcellularLocation>
</comment>
<keyword evidence="4" id="KW-0812">Transmembrane</keyword>
<dbReference type="PANTHER" id="PTHR12815">
    <property type="entry name" value="SORTING AND ASSEMBLY MACHINERY SAMM50 PROTEIN FAMILY MEMBER"/>
    <property type="match status" value="1"/>
</dbReference>